<evidence type="ECO:0000256" key="2">
    <source>
        <dbReference type="SAM" id="SignalP"/>
    </source>
</evidence>
<reference evidence="5" key="1">
    <citation type="submission" date="2023-06" db="EMBL/GenBank/DDBJ databases">
        <title>Genome-scale phylogeny and comparative genomics of the fungal order Sordariales.</title>
        <authorList>
            <consortium name="Lawrence Berkeley National Laboratory"/>
            <person name="Hensen N."/>
            <person name="Bonometti L."/>
            <person name="Westerberg I."/>
            <person name="Brannstrom I.O."/>
            <person name="Guillou S."/>
            <person name="Cros-Aarteil S."/>
            <person name="Calhoun S."/>
            <person name="Haridas S."/>
            <person name="Kuo A."/>
            <person name="Mondo S."/>
            <person name="Pangilinan J."/>
            <person name="Riley R."/>
            <person name="Labutti K."/>
            <person name="Andreopoulos B."/>
            <person name="Lipzen A."/>
            <person name="Chen C."/>
            <person name="Yanf M."/>
            <person name="Daum C."/>
            <person name="Ng V."/>
            <person name="Clum A."/>
            <person name="Steindorff A."/>
            <person name="Ohm R."/>
            <person name="Martin F."/>
            <person name="Silar P."/>
            <person name="Natvig D."/>
            <person name="Lalanne C."/>
            <person name="Gautier V."/>
            <person name="Ament-Velasquez S.L."/>
            <person name="Kruys A."/>
            <person name="Hutchinson M.I."/>
            <person name="Powell A.J."/>
            <person name="Barry K."/>
            <person name="Miller A.N."/>
            <person name="Grigoriev I.V."/>
            <person name="Debuchy R."/>
            <person name="Gladieux P."/>
            <person name="Thoren M.H."/>
            <person name="Johannesson H."/>
        </authorList>
    </citation>
    <scope>NUCLEOTIDE SEQUENCE</scope>
    <source>
        <strain evidence="5">SMH4607-1</strain>
    </source>
</reference>
<proteinExistence type="inferred from homology"/>
<keyword evidence="6" id="KW-1185">Reference proteome</keyword>
<gene>
    <name evidence="5" type="ORF">B0H67DRAFT_321154</name>
</gene>
<dbReference type="Proteomes" id="UP001172102">
    <property type="component" value="Unassembled WGS sequence"/>
</dbReference>
<dbReference type="SUPFAM" id="SSF56601">
    <property type="entry name" value="beta-lactamase/transpeptidase-like"/>
    <property type="match status" value="1"/>
</dbReference>
<dbReference type="InterPro" id="IPR001466">
    <property type="entry name" value="Beta-lactam-related"/>
</dbReference>
<evidence type="ECO:0000313" key="6">
    <source>
        <dbReference type="Proteomes" id="UP001172102"/>
    </source>
</evidence>
<dbReference type="Pfam" id="PF00144">
    <property type="entry name" value="Beta-lactamase"/>
    <property type="match status" value="1"/>
</dbReference>
<evidence type="ECO:0000313" key="5">
    <source>
        <dbReference type="EMBL" id="KAK0707715.1"/>
    </source>
</evidence>
<comment type="similarity">
    <text evidence="1">Belongs to the beta-lactamase family.</text>
</comment>
<dbReference type="PANTHER" id="PTHR22935">
    <property type="entry name" value="PENICILLIN-BINDING PROTEIN"/>
    <property type="match status" value="1"/>
</dbReference>
<organism evidence="5 6">
    <name type="scientific">Lasiosphaeris hirsuta</name>
    <dbReference type="NCBI Taxonomy" id="260670"/>
    <lineage>
        <taxon>Eukaryota</taxon>
        <taxon>Fungi</taxon>
        <taxon>Dikarya</taxon>
        <taxon>Ascomycota</taxon>
        <taxon>Pezizomycotina</taxon>
        <taxon>Sordariomycetes</taxon>
        <taxon>Sordariomycetidae</taxon>
        <taxon>Sordariales</taxon>
        <taxon>Lasiosphaeriaceae</taxon>
        <taxon>Lasiosphaeris</taxon>
    </lineage>
</organism>
<accession>A0AA40A1W3</accession>
<feature type="domain" description="Beta-lactamase-related" evidence="3">
    <location>
        <begin position="94"/>
        <end position="406"/>
    </location>
</feature>
<feature type="chain" id="PRO_5041403938" evidence="2">
    <location>
        <begin position="17"/>
        <end position="597"/>
    </location>
</feature>
<evidence type="ECO:0000259" key="3">
    <source>
        <dbReference type="Pfam" id="PF00144"/>
    </source>
</evidence>
<comment type="caution">
    <text evidence="5">The sequence shown here is derived from an EMBL/GenBank/DDBJ whole genome shotgun (WGS) entry which is preliminary data.</text>
</comment>
<sequence>MIKFFKFLAFVPAAAAALECHPEGPILPRPRNLTQAKTLQAAVSNLTGSLDAAFSGKIRGGWDIRNVSLSIGLVGLEQAEPSIPLWEYHHLASGNVNGTKSLDRNSQYLIGSISKVISDAILLRSGLNLDDAITEYLHSLADESSLISWEDITLRQLSSQLAGIPPNFGFSEYYYIKEYFEALGFPHLNDSAYRECGIIGLNGGCSEEQLLSGLLKTYPIAAPQSRPVYSNIAFTLFTLALSAKANLSYAQLLGTVTTPLNMTSTLPSPGADSLAVIPPVANSWGADYGFNAPGGGLVSTLSDLSAFLHAILSRSATLGLTATQINEWLQPRAFTGSRSSFVGAPWEIFRPEPELLFPGYDVASGQGGHTVTVFAKDGAAYGYRARIALLDEYGVGLVLLTAGDADALTSVFDAALSVLVPALEGAAREEGKREYVGAFAGKSTRETGEVEVNASVALDGASLRLIGLARNGTDILESLGELWAATVGEFLPSIETTGVYRLYPTGIFRESVLADGRKVLEEDWRLSPDLLLNSDTELPGKGISGNDCLDWTLVDWMYYGSEPVDRFVFVKDVGTGSVLGLDLPFLRTRRMGKAPVG</sequence>
<keyword evidence="2" id="KW-0732">Signal</keyword>
<dbReference type="InterPro" id="IPR051478">
    <property type="entry name" value="Beta-lactamase-like_AB/R"/>
</dbReference>
<dbReference type="Gene3D" id="3.40.710.10">
    <property type="entry name" value="DD-peptidase/beta-lactamase superfamily"/>
    <property type="match status" value="1"/>
</dbReference>
<dbReference type="Pfam" id="PF26335">
    <property type="entry name" value="ARB_00930_C"/>
    <property type="match status" value="1"/>
</dbReference>
<dbReference type="InterPro" id="IPR058664">
    <property type="entry name" value="ARB_00930-like_C"/>
</dbReference>
<evidence type="ECO:0000259" key="4">
    <source>
        <dbReference type="Pfam" id="PF26335"/>
    </source>
</evidence>
<feature type="domain" description="Beta-lactamase-like ARB-00930-like C-terminal" evidence="4">
    <location>
        <begin position="427"/>
        <end position="589"/>
    </location>
</feature>
<dbReference type="PANTHER" id="PTHR22935:SF95">
    <property type="entry name" value="BETA-LACTAMASE-LIKE 1-RELATED"/>
    <property type="match status" value="1"/>
</dbReference>
<evidence type="ECO:0000256" key="1">
    <source>
        <dbReference type="ARBA" id="ARBA00038473"/>
    </source>
</evidence>
<dbReference type="EMBL" id="JAUKUA010000006">
    <property type="protein sequence ID" value="KAK0707715.1"/>
    <property type="molecule type" value="Genomic_DNA"/>
</dbReference>
<feature type="signal peptide" evidence="2">
    <location>
        <begin position="1"/>
        <end position="16"/>
    </location>
</feature>
<name>A0AA40A1W3_9PEZI</name>
<dbReference type="InterPro" id="IPR012338">
    <property type="entry name" value="Beta-lactam/transpept-like"/>
</dbReference>
<dbReference type="AlphaFoldDB" id="A0AA40A1W3"/>
<protein>
    <submittedName>
        <fullName evidence="5">Beta-lactamase/transpeptidase-like protein</fullName>
    </submittedName>
</protein>